<evidence type="ECO:0000256" key="10">
    <source>
        <dbReference type="PROSITE-ProRule" id="PRU01360"/>
    </source>
</evidence>
<dbReference type="InterPro" id="IPR036942">
    <property type="entry name" value="Beta-barrel_TonB_sf"/>
</dbReference>
<dbReference type="PANTHER" id="PTHR32552:SF82">
    <property type="entry name" value="FCUA PROTEIN"/>
    <property type="match status" value="1"/>
</dbReference>
<dbReference type="RefSeq" id="WP_149279582.1">
    <property type="nucleotide sequence ID" value="NZ_CP043506.1"/>
</dbReference>
<gene>
    <name evidence="15" type="ORF">FLP30_09305</name>
</gene>
<evidence type="ECO:0000256" key="4">
    <source>
        <dbReference type="ARBA" id="ARBA00022452"/>
    </source>
</evidence>
<dbReference type="GO" id="GO:0015891">
    <property type="term" value="P:siderophore transport"/>
    <property type="evidence" value="ECO:0007669"/>
    <property type="project" value="InterPro"/>
</dbReference>
<organism evidence="15 16">
    <name type="scientific">Acetobacter vaccinii</name>
    <dbReference type="NCBI Taxonomy" id="2592655"/>
    <lineage>
        <taxon>Bacteria</taxon>
        <taxon>Pseudomonadati</taxon>
        <taxon>Pseudomonadota</taxon>
        <taxon>Alphaproteobacteria</taxon>
        <taxon>Acetobacterales</taxon>
        <taxon>Acetobacteraceae</taxon>
        <taxon>Acetobacter</taxon>
    </lineage>
</organism>
<evidence type="ECO:0000256" key="6">
    <source>
        <dbReference type="ARBA" id="ARBA00023077"/>
    </source>
</evidence>
<evidence type="ECO:0000313" key="15">
    <source>
        <dbReference type="EMBL" id="QEO17906.1"/>
    </source>
</evidence>
<keyword evidence="4 10" id="KW-1134">Transmembrane beta strand</keyword>
<evidence type="ECO:0000256" key="5">
    <source>
        <dbReference type="ARBA" id="ARBA00022692"/>
    </source>
</evidence>
<keyword evidence="16" id="KW-1185">Reference proteome</keyword>
<evidence type="ECO:0000259" key="14">
    <source>
        <dbReference type="Pfam" id="PF07715"/>
    </source>
</evidence>
<evidence type="ECO:0000256" key="7">
    <source>
        <dbReference type="ARBA" id="ARBA00023136"/>
    </source>
</evidence>
<dbReference type="Gene3D" id="2.170.130.10">
    <property type="entry name" value="TonB-dependent receptor, plug domain"/>
    <property type="match status" value="1"/>
</dbReference>
<dbReference type="Gene3D" id="2.40.170.20">
    <property type="entry name" value="TonB-dependent receptor, beta-barrel domain"/>
    <property type="match status" value="1"/>
</dbReference>
<dbReference type="Pfam" id="PF07715">
    <property type="entry name" value="Plug"/>
    <property type="match status" value="1"/>
</dbReference>
<dbReference type="InterPro" id="IPR010105">
    <property type="entry name" value="TonB_sidphr_rcpt"/>
</dbReference>
<feature type="compositionally biased region" description="Low complexity" evidence="12">
    <location>
        <begin position="31"/>
        <end position="42"/>
    </location>
</feature>
<dbReference type="InterPro" id="IPR039426">
    <property type="entry name" value="TonB-dep_rcpt-like"/>
</dbReference>
<comment type="similarity">
    <text evidence="2 10 11">Belongs to the TonB-dependent receptor family.</text>
</comment>
<dbReference type="Proteomes" id="UP000324536">
    <property type="component" value="Chromosome"/>
</dbReference>
<dbReference type="NCBIfam" id="TIGR01783">
    <property type="entry name" value="TonB-siderophor"/>
    <property type="match status" value="1"/>
</dbReference>
<name>A0A5C1YNK7_9PROT</name>
<feature type="domain" description="TonB-dependent receptor-like beta-barrel" evidence="13">
    <location>
        <begin position="261"/>
        <end position="694"/>
    </location>
</feature>
<dbReference type="OrthoDB" id="9760333at2"/>
<reference evidence="15 16" key="1">
    <citation type="submission" date="2019-09" db="EMBL/GenBank/DDBJ databases">
        <title>Genome sequencing of strain KACC 21233.</title>
        <authorList>
            <person name="Heo J."/>
            <person name="Kim S.-J."/>
            <person name="Kim J.-S."/>
            <person name="Hong S.-B."/>
            <person name="Kwon S.-W."/>
        </authorList>
    </citation>
    <scope>NUCLEOTIDE SEQUENCE [LARGE SCALE GENOMIC DNA]</scope>
    <source>
        <strain evidence="15 16">KACC 21233</strain>
    </source>
</reference>
<evidence type="ECO:0000256" key="9">
    <source>
        <dbReference type="ARBA" id="ARBA00023237"/>
    </source>
</evidence>
<dbReference type="SUPFAM" id="SSF56935">
    <property type="entry name" value="Porins"/>
    <property type="match status" value="1"/>
</dbReference>
<dbReference type="PROSITE" id="PS52016">
    <property type="entry name" value="TONB_DEPENDENT_REC_3"/>
    <property type="match status" value="1"/>
</dbReference>
<feature type="region of interest" description="Disordered" evidence="12">
    <location>
        <begin position="1"/>
        <end position="43"/>
    </location>
</feature>
<accession>A0A5C1YNK7</accession>
<evidence type="ECO:0000256" key="11">
    <source>
        <dbReference type="RuleBase" id="RU003357"/>
    </source>
</evidence>
<keyword evidence="3 10" id="KW-0813">Transport</keyword>
<comment type="subcellular location">
    <subcellularLocation>
        <location evidence="1 10">Cell outer membrane</location>
        <topology evidence="1 10">Multi-pass membrane protein</topology>
    </subcellularLocation>
</comment>
<keyword evidence="8 15" id="KW-0675">Receptor</keyword>
<evidence type="ECO:0000313" key="16">
    <source>
        <dbReference type="Proteomes" id="UP000324536"/>
    </source>
</evidence>
<protein>
    <submittedName>
        <fullName evidence="15">TonB-dependent receptor</fullName>
    </submittedName>
</protein>
<keyword evidence="5 10" id="KW-0812">Transmembrane</keyword>
<dbReference type="InterPro" id="IPR000531">
    <property type="entry name" value="Beta-barrel_TonB"/>
</dbReference>
<keyword evidence="6 11" id="KW-0798">TonB box</keyword>
<feature type="domain" description="TonB-dependent receptor plug" evidence="14">
    <location>
        <begin position="73"/>
        <end position="168"/>
    </location>
</feature>
<dbReference type="AlphaFoldDB" id="A0A5C1YNK7"/>
<dbReference type="GO" id="GO:0038023">
    <property type="term" value="F:signaling receptor activity"/>
    <property type="evidence" value="ECO:0007669"/>
    <property type="project" value="InterPro"/>
</dbReference>
<keyword evidence="7 10" id="KW-0472">Membrane</keyword>
<evidence type="ECO:0000256" key="1">
    <source>
        <dbReference type="ARBA" id="ARBA00004571"/>
    </source>
</evidence>
<feature type="compositionally biased region" description="Low complexity" evidence="12">
    <location>
        <begin position="1"/>
        <end position="24"/>
    </location>
</feature>
<dbReference type="InterPro" id="IPR037066">
    <property type="entry name" value="Plug_dom_sf"/>
</dbReference>
<evidence type="ECO:0000256" key="2">
    <source>
        <dbReference type="ARBA" id="ARBA00009810"/>
    </source>
</evidence>
<dbReference type="KEGG" id="acek:FLP30_09305"/>
<sequence>MLSPSLSALAAAQTQATTEASTQKTAKDAKPAAAAPKASTSDEQIIVRAKRRNQMEVISGGQLGALGTKKGLDVPFNIRSYTSALILNQQSQTLGQVLENDPSVRTTYGYGNFSEQFVIRGFPVYGDDVSINGLYGIVPRQLVSPQLYDQVQVLNGASAFLNGAAPGGSSIGGNINLMFKHAGQTPLTRITGDYESAGMGGGNIDTSRRFGADEQFGIRINVAGKSGQTAIDMERRHSVAVGGGFDWHSRDNATRITLDMDYENQGVEQGRPGVLLASGLTSVPRAPSASSNYGQPWTYTELNYIFGMLNVEHDFSKHLTAYAAFGGLGGNEKGNYSSLTITNPVTGAGKNGSMYVPYVQTNESTRAGIRAHFDTGPLKHEINAGGSGLWSEKDTAYAMSLTSLTSNLYHPTFYQQSAPQTYVGGDVSNPKKNGMTRLYSLFFSDTVSAFEGRVALTAGFRYQSIMANDYGYGKTFTHYSQDAFTPVVGLVVHPTRQTSIYFNRIEGLAQGPQASGNVVNTGQMFPPYRSVQYEVGAKYDIGRFSTSLAFYQISQPNAYTAPYGNGGQSIFTVDGEQRNRGIELAVNGEIIKGLRFNGGTALIAADQKKTTNGTYDGKRAIGVPGYTINGNIEYDLPFLKGGTLTGQVMRTGHQWANNANTLRVPGWTRFDLGARYTFLVTHKAMTVRFGVENLADTRYWTSAFGGYLLQGMPRTFKFSITADL</sequence>
<dbReference type="GO" id="GO:0009279">
    <property type="term" value="C:cell outer membrane"/>
    <property type="evidence" value="ECO:0007669"/>
    <property type="project" value="UniProtKB-SubCell"/>
</dbReference>
<dbReference type="EMBL" id="CP043506">
    <property type="protein sequence ID" value="QEO17906.1"/>
    <property type="molecule type" value="Genomic_DNA"/>
</dbReference>
<evidence type="ECO:0000256" key="8">
    <source>
        <dbReference type="ARBA" id="ARBA00023170"/>
    </source>
</evidence>
<evidence type="ECO:0000259" key="13">
    <source>
        <dbReference type="Pfam" id="PF00593"/>
    </source>
</evidence>
<proteinExistence type="inferred from homology"/>
<dbReference type="InterPro" id="IPR012910">
    <property type="entry name" value="Plug_dom"/>
</dbReference>
<dbReference type="GO" id="GO:0015344">
    <property type="term" value="F:siderophore uptake transmembrane transporter activity"/>
    <property type="evidence" value="ECO:0007669"/>
    <property type="project" value="TreeGrafter"/>
</dbReference>
<dbReference type="PANTHER" id="PTHR32552">
    <property type="entry name" value="FERRICHROME IRON RECEPTOR-RELATED"/>
    <property type="match status" value="1"/>
</dbReference>
<keyword evidence="9 10" id="KW-0998">Cell outer membrane</keyword>
<evidence type="ECO:0000256" key="3">
    <source>
        <dbReference type="ARBA" id="ARBA00022448"/>
    </source>
</evidence>
<dbReference type="CDD" id="cd01347">
    <property type="entry name" value="ligand_gated_channel"/>
    <property type="match status" value="1"/>
</dbReference>
<dbReference type="Pfam" id="PF00593">
    <property type="entry name" value="TonB_dep_Rec_b-barrel"/>
    <property type="match status" value="1"/>
</dbReference>
<evidence type="ECO:0000256" key="12">
    <source>
        <dbReference type="SAM" id="MobiDB-lite"/>
    </source>
</evidence>